<name>J3L3W9_ORYBR</name>
<dbReference type="Gramene" id="OB01G39250.1">
    <property type="protein sequence ID" value="OB01G39250.1"/>
    <property type="gene ID" value="OB01G39250"/>
</dbReference>
<keyword evidence="3" id="KW-1185">Reference proteome</keyword>
<sequence length="65" mass="7056">MVGRPAGQRRTDDMSYVFGSCLLYVTDLDFVMCVVLCTLSLCAINRPVKPASEAVARRSAAAFVL</sequence>
<keyword evidence="1" id="KW-0812">Transmembrane</keyword>
<dbReference type="EnsemblPlants" id="OB01G39250.1">
    <property type="protein sequence ID" value="OB01G39250.1"/>
    <property type="gene ID" value="OB01G39250"/>
</dbReference>
<proteinExistence type="predicted"/>
<organism evidence="2">
    <name type="scientific">Oryza brachyantha</name>
    <name type="common">malo sina</name>
    <dbReference type="NCBI Taxonomy" id="4533"/>
    <lineage>
        <taxon>Eukaryota</taxon>
        <taxon>Viridiplantae</taxon>
        <taxon>Streptophyta</taxon>
        <taxon>Embryophyta</taxon>
        <taxon>Tracheophyta</taxon>
        <taxon>Spermatophyta</taxon>
        <taxon>Magnoliopsida</taxon>
        <taxon>Liliopsida</taxon>
        <taxon>Poales</taxon>
        <taxon>Poaceae</taxon>
        <taxon>BOP clade</taxon>
        <taxon>Oryzoideae</taxon>
        <taxon>Oryzeae</taxon>
        <taxon>Oryzinae</taxon>
        <taxon>Oryza</taxon>
    </lineage>
</organism>
<dbReference type="HOGENOM" id="CLU_2853307_0_0_1"/>
<keyword evidence="1" id="KW-0472">Membrane</keyword>
<dbReference type="Proteomes" id="UP000006038">
    <property type="component" value="Chromosome 1"/>
</dbReference>
<keyword evidence="1" id="KW-1133">Transmembrane helix</keyword>
<evidence type="ECO:0000313" key="3">
    <source>
        <dbReference type="Proteomes" id="UP000006038"/>
    </source>
</evidence>
<feature type="transmembrane region" description="Helical" evidence="1">
    <location>
        <begin position="21"/>
        <end position="41"/>
    </location>
</feature>
<evidence type="ECO:0000313" key="2">
    <source>
        <dbReference type="EnsemblPlants" id="OB01G39250.1"/>
    </source>
</evidence>
<evidence type="ECO:0000256" key="1">
    <source>
        <dbReference type="SAM" id="Phobius"/>
    </source>
</evidence>
<reference evidence="2" key="1">
    <citation type="journal article" date="2013" name="Nat. Commun.">
        <title>Whole-genome sequencing of Oryza brachyantha reveals mechanisms underlying Oryza genome evolution.</title>
        <authorList>
            <person name="Chen J."/>
            <person name="Huang Q."/>
            <person name="Gao D."/>
            <person name="Wang J."/>
            <person name="Lang Y."/>
            <person name="Liu T."/>
            <person name="Li B."/>
            <person name="Bai Z."/>
            <person name="Luis Goicoechea J."/>
            <person name="Liang C."/>
            <person name="Chen C."/>
            <person name="Zhang W."/>
            <person name="Sun S."/>
            <person name="Liao Y."/>
            <person name="Zhang X."/>
            <person name="Yang L."/>
            <person name="Song C."/>
            <person name="Wang M."/>
            <person name="Shi J."/>
            <person name="Liu G."/>
            <person name="Liu J."/>
            <person name="Zhou H."/>
            <person name="Zhou W."/>
            <person name="Yu Q."/>
            <person name="An N."/>
            <person name="Chen Y."/>
            <person name="Cai Q."/>
            <person name="Wang B."/>
            <person name="Liu B."/>
            <person name="Min J."/>
            <person name="Huang Y."/>
            <person name="Wu H."/>
            <person name="Li Z."/>
            <person name="Zhang Y."/>
            <person name="Yin Y."/>
            <person name="Song W."/>
            <person name="Jiang J."/>
            <person name="Jackson S.A."/>
            <person name="Wing R.A."/>
            <person name="Wang J."/>
            <person name="Chen M."/>
        </authorList>
    </citation>
    <scope>NUCLEOTIDE SEQUENCE [LARGE SCALE GENOMIC DNA]</scope>
    <source>
        <strain evidence="2">cv. IRGC 101232</strain>
    </source>
</reference>
<protein>
    <submittedName>
        <fullName evidence="2">Uncharacterized protein</fullName>
    </submittedName>
</protein>
<accession>J3L3W9</accession>
<dbReference type="AlphaFoldDB" id="J3L3W9"/>
<reference evidence="2" key="2">
    <citation type="submission" date="2013-04" db="UniProtKB">
        <authorList>
            <consortium name="EnsemblPlants"/>
        </authorList>
    </citation>
    <scope>IDENTIFICATION</scope>
</reference>